<gene>
    <name evidence="2" type="ORF">COCVIDRAFT_35530</name>
</gene>
<protein>
    <submittedName>
        <fullName evidence="2">Uncharacterized protein</fullName>
    </submittedName>
</protein>
<evidence type="ECO:0000313" key="3">
    <source>
        <dbReference type="Proteomes" id="UP000054337"/>
    </source>
</evidence>
<keyword evidence="3" id="KW-1185">Reference proteome</keyword>
<dbReference type="HOGENOM" id="CLU_1209725_0_0_1"/>
<evidence type="ECO:0000256" key="1">
    <source>
        <dbReference type="SAM" id="MobiDB-lite"/>
    </source>
</evidence>
<dbReference type="RefSeq" id="XP_014559254.1">
    <property type="nucleotide sequence ID" value="XM_014703768.1"/>
</dbReference>
<proteinExistence type="predicted"/>
<feature type="region of interest" description="Disordered" evidence="1">
    <location>
        <begin position="42"/>
        <end position="78"/>
    </location>
</feature>
<dbReference type="OrthoDB" id="5423681at2759"/>
<dbReference type="AlphaFoldDB" id="W7ENU7"/>
<dbReference type="GeneID" id="26255719"/>
<dbReference type="Proteomes" id="UP000054337">
    <property type="component" value="Unassembled WGS sequence"/>
</dbReference>
<sequence length="198" mass="20648">MELEMTHNHIPGTNQIGNGDIRGDTVQSIVAITLPLTLMHKSTGASTNSESENPKPPTSFPLSPSTLDAPPEKPTTPASLYPLTSAIATALSSIASVTSPTPIPSPSPTSQPLAPAIQSPSPTRKEAITSYAAFLTPGALCTADAQCSPNICYTEPNTVTYCCGPTITGCPGWPCSDPGHRDCKDPFKCDFQAFTCSL</sequence>
<evidence type="ECO:0000313" key="2">
    <source>
        <dbReference type="EMBL" id="EUN29661.1"/>
    </source>
</evidence>
<accession>W7ENU7</accession>
<reference evidence="2 3" key="1">
    <citation type="journal article" date="2013" name="PLoS Genet.">
        <title>Comparative genome structure, secondary metabolite, and effector coding capacity across Cochliobolus pathogens.</title>
        <authorList>
            <person name="Condon B.J."/>
            <person name="Leng Y."/>
            <person name="Wu D."/>
            <person name="Bushley K.E."/>
            <person name="Ohm R.A."/>
            <person name="Otillar R."/>
            <person name="Martin J."/>
            <person name="Schackwitz W."/>
            <person name="Grimwood J."/>
            <person name="MohdZainudin N."/>
            <person name="Xue C."/>
            <person name="Wang R."/>
            <person name="Manning V.A."/>
            <person name="Dhillon B."/>
            <person name="Tu Z.J."/>
            <person name="Steffenson B.J."/>
            <person name="Salamov A."/>
            <person name="Sun H."/>
            <person name="Lowry S."/>
            <person name="LaButti K."/>
            <person name="Han J."/>
            <person name="Copeland A."/>
            <person name="Lindquist E."/>
            <person name="Barry K."/>
            <person name="Schmutz J."/>
            <person name="Baker S.E."/>
            <person name="Ciuffetti L.M."/>
            <person name="Grigoriev I.V."/>
            <person name="Zhong S."/>
            <person name="Turgeon B.G."/>
        </authorList>
    </citation>
    <scope>NUCLEOTIDE SEQUENCE [LARGE SCALE GENOMIC DNA]</scope>
    <source>
        <strain evidence="2 3">FI3</strain>
    </source>
</reference>
<name>W7ENU7_BIPV3</name>
<organism evidence="2 3">
    <name type="scientific">Bipolaris victoriae (strain FI3)</name>
    <name type="common">Victoria blight of oats agent</name>
    <name type="synonym">Cochliobolus victoriae</name>
    <dbReference type="NCBI Taxonomy" id="930091"/>
    <lineage>
        <taxon>Eukaryota</taxon>
        <taxon>Fungi</taxon>
        <taxon>Dikarya</taxon>
        <taxon>Ascomycota</taxon>
        <taxon>Pezizomycotina</taxon>
        <taxon>Dothideomycetes</taxon>
        <taxon>Pleosporomycetidae</taxon>
        <taxon>Pleosporales</taxon>
        <taxon>Pleosporineae</taxon>
        <taxon>Pleosporaceae</taxon>
        <taxon>Bipolaris</taxon>
    </lineage>
</organism>
<dbReference type="EMBL" id="KI968711">
    <property type="protein sequence ID" value="EUN29661.1"/>
    <property type="molecule type" value="Genomic_DNA"/>
</dbReference>
<feature type="region of interest" description="Disordered" evidence="1">
    <location>
        <begin position="97"/>
        <end position="121"/>
    </location>
</feature>